<dbReference type="WBParaSite" id="nRc.2.0.1.t02802-RA">
    <property type="protein sequence ID" value="nRc.2.0.1.t02802-RA"/>
    <property type="gene ID" value="nRc.2.0.1.g02802"/>
</dbReference>
<evidence type="ECO:0000256" key="1">
    <source>
        <dbReference type="SAM" id="MobiDB-lite"/>
    </source>
</evidence>
<dbReference type="AlphaFoldDB" id="A0A915HN73"/>
<dbReference type="Proteomes" id="UP000887565">
    <property type="component" value="Unplaced"/>
</dbReference>
<sequence>MSKEKRRKGNDEESESHQQKEYKRKEESHKTTSLDRARTNEVAQQGVPMCDTNAMMQAQQQQLPYLPPNYPGLP</sequence>
<reference evidence="3" key="1">
    <citation type="submission" date="2022-11" db="UniProtKB">
        <authorList>
            <consortium name="WormBaseParasite"/>
        </authorList>
    </citation>
    <scope>IDENTIFICATION</scope>
</reference>
<evidence type="ECO:0000313" key="3">
    <source>
        <dbReference type="WBParaSite" id="nRc.2.0.1.t02802-RA"/>
    </source>
</evidence>
<feature type="region of interest" description="Disordered" evidence="1">
    <location>
        <begin position="1"/>
        <end position="46"/>
    </location>
</feature>
<feature type="compositionally biased region" description="Basic and acidic residues" evidence="1">
    <location>
        <begin position="1"/>
        <end position="39"/>
    </location>
</feature>
<accession>A0A915HN73</accession>
<name>A0A915HN73_ROMCU</name>
<proteinExistence type="predicted"/>
<keyword evidence="2" id="KW-1185">Reference proteome</keyword>
<evidence type="ECO:0000313" key="2">
    <source>
        <dbReference type="Proteomes" id="UP000887565"/>
    </source>
</evidence>
<organism evidence="2 3">
    <name type="scientific">Romanomermis culicivorax</name>
    <name type="common">Nematode worm</name>
    <dbReference type="NCBI Taxonomy" id="13658"/>
    <lineage>
        <taxon>Eukaryota</taxon>
        <taxon>Metazoa</taxon>
        <taxon>Ecdysozoa</taxon>
        <taxon>Nematoda</taxon>
        <taxon>Enoplea</taxon>
        <taxon>Dorylaimia</taxon>
        <taxon>Mermithida</taxon>
        <taxon>Mermithoidea</taxon>
        <taxon>Mermithidae</taxon>
        <taxon>Romanomermis</taxon>
    </lineage>
</organism>
<protein>
    <submittedName>
        <fullName evidence="3">Uncharacterized protein</fullName>
    </submittedName>
</protein>